<dbReference type="InterPro" id="IPR001932">
    <property type="entry name" value="PPM-type_phosphatase-like_dom"/>
</dbReference>
<dbReference type="SUPFAM" id="SSF81606">
    <property type="entry name" value="PP2C-like"/>
    <property type="match status" value="1"/>
</dbReference>
<comment type="caution">
    <text evidence="2">The sequence shown here is derived from an EMBL/GenBank/DDBJ whole genome shotgun (WGS) entry which is preliminary data.</text>
</comment>
<dbReference type="RefSeq" id="WP_062762915.1">
    <property type="nucleotide sequence ID" value="NZ_LPZR01000083.1"/>
</dbReference>
<protein>
    <recommendedName>
        <fullName evidence="1">PPM-type phosphatase domain-containing protein</fullName>
    </recommendedName>
</protein>
<name>A0A161Q5X7_9PROT</name>
<feature type="domain" description="PPM-type phosphatase" evidence="1">
    <location>
        <begin position="8"/>
        <end position="240"/>
    </location>
</feature>
<dbReference type="Pfam" id="PF13672">
    <property type="entry name" value="PP2C_2"/>
    <property type="match status" value="1"/>
</dbReference>
<dbReference type="SMART" id="SM00332">
    <property type="entry name" value="PP2Cc"/>
    <property type="match status" value="1"/>
</dbReference>
<evidence type="ECO:0000313" key="3">
    <source>
        <dbReference type="Proteomes" id="UP000075787"/>
    </source>
</evidence>
<evidence type="ECO:0000313" key="2">
    <source>
        <dbReference type="EMBL" id="KYO54611.1"/>
    </source>
</evidence>
<gene>
    <name evidence="2" type="ORF">AUP44_24910</name>
</gene>
<dbReference type="Gene3D" id="3.60.40.10">
    <property type="entry name" value="PPM-type phosphatase domain"/>
    <property type="match status" value="1"/>
</dbReference>
<dbReference type="AlphaFoldDB" id="A0A161Q5X7"/>
<dbReference type="Proteomes" id="UP000075787">
    <property type="component" value="Unassembled WGS sequence"/>
</dbReference>
<dbReference type="EMBL" id="LPZR01000083">
    <property type="protein sequence ID" value="KYO54611.1"/>
    <property type="molecule type" value="Genomic_DNA"/>
</dbReference>
<dbReference type="OrthoDB" id="9801841at2"/>
<sequence>MRAAMMLRSAGMTDAGRVRRHNEDAFLDRRDIGLWAVADGMGGHARGDRASGMIMERLDAIPVPVSGAELLADVRRALAEVHGELRAEGRALGDREMIGSTVVVLMIHGGRFVCLWAGDSRLYLLRDRQLWQITRDHSHVQELIDRGVITEDQARDHPAANIITRAVGAFGDLALEMEAAAVLPGDRFLLCTDGIARCVGDGEIADVIANFPAPRAVQTLKTLALSRNAPDNIAAVALACDAIEDVTLTPWSRPHG</sequence>
<dbReference type="CDD" id="cd00143">
    <property type="entry name" value="PP2Cc"/>
    <property type="match status" value="1"/>
</dbReference>
<accession>A0A161Q5X7</accession>
<reference evidence="2 3" key="1">
    <citation type="submission" date="2015-12" db="EMBL/GenBank/DDBJ databases">
        <title>Genome sequence of Tistrella mobilis MCCC 1A02139.</title>
        <authorList>
            <person name="Lu L."/>
            <person name="Lai Q."/>
            <person name="Shao Z."/>
            <person name="Qian P."/>
        </authorList>
    </citation>
    <scope>NUCLEOTIDE SEQUENCE [LARGE SCALE GENOMIC DNA]</scope>
    <source>
        <strain evidence="2 3">MCCC 1A02139</strain>
    </source>
</reference>
<dbReference type="PROSITE" id="PS51746">
    <property type="entry name" value="PPM_2"/>
    <property type="match status" value="1"/>
</dbReference>
<dbReference type="SMART" id="SM00331">
    <property type="entry name" value="PP2C_SIG"/>
    <property type="match status" value="1"/>
</dbReference>
<proteinExistence type="predicted"/>
<organism evidence="2 3">
    <name type="scientific">Tistrella mobilis</name>
    <dbReference type="NCBI Taxonomy" id="171437"/>
    <lineage>
        <taxon>Bacteria</taxon>
        <taxon>Pseudomonadati</taxon>
        <taxon>Pseudomonadota</taxon>
        <taxon>Alphaproteobacteria</taxon>
        <taxon>Geminicoccales</taxon>
        <taxon>Geminicoccaceae</taxon>
        <taxon>Tistrella</taxon>
    </lineage>
</organism>
<evidence type="ECO:0000259" key="1">
    <source>
        <dbReference type="PROSITE" id="PS51746"/>
    </source>
</evidence>
<dbReference type="InterPro" id="IPR036457">
    <property type="entry name" value="PPM-type-like_dom_sf"/>
</dbReference>